<dbReference type="InterPro" id="IPR018060">
    <property type="entry name" value="HTH_AraC"/>
</dbReference>
<sequence>MNDEVDLDALAAEFAEGLPAVKGVFLSSLKPNVDYPGHTRDNPTSSAGLLFALRGRARFEFDGAPCDLEPGRVAHGAANMTLKPRVQGDSDFEYVLVHYELAGRDRARIPGRRPYADSRYLLEPGELPGLADRLQLLHRTWNASGGLASLRAKELFYGILGDVLEAARRRGRREGDDPIGQIVEYIHRSYMEPHTLGSLAERCGGMDVKRFSYLFRKRTGFFPIDYVIRQRMLQARRLLAASSYGVARIAESVGYADAHYFSRLFRKYEGCSPTEYRRRFGNCPPWFR</sequence>
<dbReference type="InterPro" id="IPR009057">
    <property type="entry name" value="Homeodomain-like_sf"/>
</dbReference>
<keyword evidence="3" id="KW-0804">Transcription</keyword>
<dbReference type="InterPro" id="IPR020449">
    <property type="entry name" value="Tscrpt_reg_AraC-type_HTH"/>
</dbReference>
<name>A0A841U5N0_9BACL</name>
<evidence type="ECO:0000313" key="5">
    <source>
        <dbReference type="EMBL" id="MBB6693320.1"/>
    </source>
</evidence>
<dbReference type="SUPFAM" id="SSF51182">
    <property type="entry name" value="RmlC-like cupins"/>
    <property type="match status" value="1"/>
</dbReference>
<reference evidence="5 6" key="1">
    <citation type="submission" date="2020-08" db="EMBL/GenBank/DDBJ databases">
        <title>Cohnella phylogeny.</title>
        <authorList>
            <person name="Dunlap C."/>
        </authorList>
    </citation>
    <scope>NUCLEOTIDE SEQUENCE [LARGE SCALE GENOMIC DNA]</scope>
    <source>
        <strain evidence="5 6">DSM 25239</strain>
    </source>
</reference>
<protein>
    <submittedName>
        <fullName evidence="5">Helix-turn-helix transcriptional regulator</fullName>
    </submittedName>
</protein>
<dbReference type="InterPro" id="IPR050204">
    <property type="entry name" value="AraC_XylS_family_regulators"/>
</dbReference>
<evidence type="ECO:0000256" key="2">
    <source>
        <dbReference type="ARBA" id="ARBA00023125"/>
    </source>
</evidence>
<dbReference type="InterPro" id="IPR011051">
    <property type="entry name" value="RmlC_Cupin_sf"/>
</dbReference>
<keyword evidence="2" id="KW-0238">DNA-binding</keyword>
<dbReference type="InterPro" id="IPR018062">
    <property type="entry name" value="HTH_AraC-typ_CS"/>
</dbReference>
<dbReference type="SMART" id="SM00342">
    <property type="entry name" value="HTH_ARAC"/>
    <property type="match status" value="1"/>
</dbReference>
<dbReference type="SUPFAM" id="SSF46689">
    <property type="entry name" value="Homeodomain-like"/>
    <property type="match status" value="2"/>
</dbReference>
<dbReference type="GO" id="GO:0003700">
    <property type="term" value="F:DNA-binding transcription factor activity"/>
    <property type="evidence" value="ECO:0007669"/>
    <property type="project" value="InterPro"/>
</dbReference>
<dbReference type="PROSITE" id="PS01124">
    <property type="entry name" value="HTH_ARAC_FAMILY_2"/>
    <property type="match status" value="1"/>
</dbReference>
<proteinExistence type="predicted"/>
<feature type="domain" description="HTH araC/xylS-type" evidence="4">
    <location>
        <begin position="180"/>
        <end position="279"/>
    </location>
</feature>
<dbReference type="PROSITE" id="PS00041">
    <property type="entry name" value="HTH_ARAC_FAMILY_1"/>
    <property type="match status" value="1"/>
</dbReference>
<dbReference type="PRINTS" id="PR00032">
    <property type="entry name" value="HTHARAC"/>
</dbReference>
<dbReference type="AlphaFoldDB" id="A0A841U5N0"/>
<evidence type="ECO:0000259" key="4">
    <source>
        <dbReference type="PROSITE" id="PS01124"/>
    </source>
</evidence>
<dbReference type="GO" id="GO:0043565">
    <property type="term" value="F:sequence-specific DNA binding"/>
    <property type="evidence" value="ECO:0007669"/>
    <property type="project" value="InterPro"/>
</dbReference>
<dbReference type="PANTHER" id="PTHR46796">
    <property type="entry name" value="HTH-TYPE TRANSCRIPTIONAL ACTIVATOR RHAS-RELATED"/>
    <property type="match status" value="1"/>
</dbReference>
<gene>
    <name evidence="5" type="ORF">H7B90_18095</name>
</gene>
<accession>A0A841U5N0</accession>
<comment type="caution">
    <text evidence="5">The sequence shown here is derived from an EMBL/GenBank/DDBJ whole genome shotgun (WGS) entry which is preliminary data.</text>
</comment>
<keyword evidence="6" id="KW-1185">Reference proteome</keyword>
<organism evidence="5 6">
    <name type="scientific">Cohnella xylanilytica</name>
    <dbReference type="NCBI Taxonomy" id="557555"/>
    <lineage>
        <taxon>Bacteria</taxon>
        <taxon>Bacillati</taxon>
        <taxon>Bacillota</taxon>
        <taxon>Bacilli</taxon>
        <taxon>Bacillales</taxon>
        <taxon>Paenibacillaceae</taxon>
        <taxon>Cohnella</taxon>
    </lineage>
</organism>
<evidence type="ECO:0000256" key="3">
    <source>
        <dbReference type="ARBA" id="ARBA00023163"/>
    </source>
</evidence>
<dbReference type="EMBL" id="JACJVR010000070">
    <property type="protein sequence ID" value="MBB6693320.1"/>
    <property type="molecule type" value="Genomic_DNA"/>
</dbReference>
<keyword evidence="1" id="KW-0805">Transcription regulation</keyword>
<dbReference type="Gene3D" id="1.10.10.60">
    <property type="entry name" value="Homeodomain-like"/>
    <property type="match status" value="2"/>
</dbReference>
<evidence type="ECO:0000256" key="1">
    <source>
        <dbReference type="ARBA" id="ARBA00023015"/>
    </source>
</evidence>
<dbReference type="Pfam" id="PF12833">
    <property type="entry name" value="HTH_18"/>
    <property type="match status" value="1"/>
</dbReference>
<dbReference type="RefSeq" id="WP_185137299.1">
    <property type="nucleotide sequence ID" value="NZ_JACJVR010000070.1"/>
</dbReference>
<dbReference type="Proteomes" id="UP000553776">
    <property type="component" value="Unassembled WGS sequence"/>
</dbReference>
<evidence type="ECO:0000313" key="6">
    <source>
        <dbReference type="Proteomes" id="UP000553776"/>
    </source>
</evidence>